<evidence type="ECO:0000313" key="2">
    <source>
        <dbReference type="EMBL" id="MEJ8277385.1"/>
    </source>
</evidence>
<dbReference type="RefSeq" id="WP_340285422.1">
    <property type="nucleotide sequence ID" value="NZ_JBBJUP010000001.1"/>
</dbReference>
<comment type="caution">
    <text evidence="2">The sequence shown here is derived from an EMBL/GenBank/DDBJ whole genome shotgun (WGS) entry which is preliminary data.</text>
</comment>
<keyword evidence="3" id="KW-1185">Reference proteome</keyword>
<dbReference type="EMBL" id="JBBJUP010000001">
    <property type="protein sequence ID" value="MEJ8277385.1"/>
    <property type="molecule type" value="Genomic_DNA"/>
</dbReference>
<dbReference type="Proteomes" id="UP001364211">
    <property type="component" value="Unassembled WGS sequence"/>
</dbReference>
<name>A0ABU8T217_9PSEU</name>
<dbReference type="InterPro" id="IPR025870">
    <property type="entry name" value="Glyoxalase-like_dom"/>
</dbReference>
<dbReference type="PANTHER" id="PTHR40265">
    <property type="entry name" value="BLL2707 PROTEIN"/>
    <property type="match status" value="1"/>
</dbReference>
<reference evidence="2 3" key="1">
    <citation type="submission" date="2024-03" db="EMBL/GenBank/DDBJ databases">
        <title>Draft genome sequence of Pseudonocardia sp. DW16-2.</title>
        <authorList>
            <person name="Duangmal K."/>
        </authorList>
    </citation>
    <scope>NUCLEOTIDE SEQUENCE [LARGE SCALE GENOMIC DNA]</scope>
    <source>
        <strain evidence="2 3">DW16-2</strain>
    </source>
</reference>
<proteinExistence type="predicted"/>
<protein>
    <submittedName>
        <fullName evidence="2">VOC family protein</fullName>
    </submittedName>
</protein>
<accession>A0ABU8T217</accession>
<dbReference type="PANTHER" id="PTHR40265:SF1">
    <property type="entry name" value="GLYOXALASE-LIKE DOMAIN-CONTAINING PROTEIN"/>
    <property type="match status" value="1"/>
</dbReference>
<dbReference type="SUPFAM" id="SSF54593">
    <property type="entry name" value="Glyoxalase/Bleomycin resistance protein/Dihydroxybiphenyl dioxygenase"/>
    <property type="match status" value="1"/>
</dbReference>
<dbReference type="Gene3D" id="3.10.180.10">
    <property type="entry name" value="2,3-Dihydroxybiphenyl 1,2-Dioxygenase, domain 1"/>
    <property type="match status" value="1"/>
</dbReference>
<feature type="domain" description="Glyoxalase-like" evidence="1">
    <location>
        <begin position="2"/>
        <end position="175"/>
    </location>
</feature>
<gene>
    <name evidence="2" type="ORF">WJX68_00430</name>
</gene>
<dbReference type="InterPro" id="IPR029068">
    <property type="entry name" value="Glyas_Bleomycin-R_OHBP_Dase"/>
</dbReference>
<organism evidence="2 3">
    <name type="scientific">Pseudonocardia spirodelae</name>
    <dbReference type="NCBI Taxonomy" id="3133431"/>
    <lineage>
        <taxon>Bacteria</taxon>
        <taxon>Bacillati</taxon>
        <taxon>Actinomycetota</taxon>
        <taxon>Actinomycetes</taxon>
        <taxon>Pseudonocardiales</taxon>
        <taxon>Pseudonocardiaceae</taxon>
        <taxon>Pseudonocardia</taxon>
    </lineage>
</organism>
<sequence length="205" mass="21408">MLDHLVLATPDVDRTAADLAGRHLHTLEGGPHTGLGTRNRLAGIGPGRYLEVVGPDPAQDEPPAPRPFRIDTLAAPALVTWAVRVGDLDAARAAARAAGHDPGPARDMSRRRPDGELLAWRLAFPPDDGGGVLPFLIDWGATRHPSGDLPVPASLRTLRLTHPDPDRVRALLDAVGAAGEADVVAGETPSLEAVLDLPGGPLVLS</sequence>
<dbReference type="Pfam" id="PF13468">
    <property type="entry name" value="Glyoxalase_3"/>
    <property type="match status" value="1"/>
</dbReference>
<evidence type="ECO:0000313" key="3">
    <source>
        <dbReference type="Proteomes" id="UP001364211"/>
    </source>
</evidence>
<evidence type="ECO:0000259" key="1">
    <source>
        <dbReference type="Pfam" id="PF13468"/>
    </source>
</evidence>